<evidence type="ECO:0000256" key="2">
    <source>
        <dbReference type="SAM" id="MobiDB-lite"/>
    </source>
</evidence>
<name>F5ITS7_9BACT</name>
<dbReference type="STRING" id="742766.HMPREF9455_00494"/>
<dbReference type="OrthoDB" id="996467at2"/>
<reference evidence="3 4" key="1">
    <citation type="submission" date="2011-04" db="EMBL/GenBank/DDBJ databases">
        <title>The Genome Sequence of Dysgonomonas gadei ATCC BAA-286.</title>
        <authorList>
            <consortium name="The Broad Institute Genome Sequencing Platform"/>
            <person name="Earl A."/>
            <person name="Ward D."/>
            <person name="Feldgarden M."/>
            <person name="Gevers D."/>
            <person name="Pudlo N."/>
            <person name="Martens E."/>
            <person name="Allen-Vercoe E."/>
            <person name="Young S.K."/>
            <person name="Zeng Q."/>
            <person name="Gargeya S."/>
            <person name="Fitzgerald M."/>
            <person name="Haas B."/>
            <person name="Abouelleil A."/>
            <person name="Alvarado L."/>
            <person name="Arachchi H.M."/>
            <person name="Berlin A."/>
            <person name="Brown A."/>
            <person name="Chapman S.B."/>
            <person name="Chen Z."/>
            <person name="Dunbar C."/>
            <person name="Freedman E."/>
            <person name="Gearin G."/>
            <person name="Gellesch M."/>
            <person name="Goldberg J."/>
            <person name="Griggs A."/>
            <person name="Gujja S."/>
            <person name="Heiman D."/>
            <person name="Howarth C."/>
            <person name="Larson L."/>
            <person name="Lui A."/>
            <person name="MacDonald P.J.P."/>
            <person name="Mehta T."/>
            <person name="Montmayeur A."/>
            <person name="Murphy C."/>
            <person name="Neiman D."/>
            <person name="Pearson M."/>
            <person name="Priest M."/>
            <person name="Roberts A."/>
            <person name="Saif S."/>
            <person name="Shea T."/>
            <person name="Shenoy N."/>
            <person name="Sisk P."/>
            <person name="Stolte C."/>
            <person name="Sykes S."/>
            <person name="Yandava C."/>
            <person name="Wortman J."/>
            <person name="Nusbaum C."/>
            <person name="Birren B."/>
        </authorList>
    </citation>
    <scope>NUCLEOTIDE SEQUENCE [LARGE SCALE GENOMIC DNA]</scope>
    <source>
        <strain evidence="3 4">ATCC BAA-286</strain>
    </source>
</reference>
<proteinExistence type="predicted"/>
<evidence type="ECO:0000313" key="4">
    <source>
        <dbReference type="Proteomes" id="UP000004913"/>
    </source>
</evidence>
<evidence type="ECO:0000313" key="3">
    <source>
        <dbReference type="EMBL" id="EGJ99461.1"/>
    </source>
</evidence>
<dbReference type="RefSeq" id="WP_006798001.1">
    <property type="nucleotide sequence ID" value="NZ_GL891979.1"/>
</dbReference>
<keyword evidence="4" id="KW-1185">Reference proteome</keyword>
<keyword evidence="1" id="KW-0175">Coiled coil</keyword>
<organism evidence="3 4">
    <name type="scientific">Dysgonomonas gadei ATCC BAA-286</name>
    <dbReference type="NCBI Taxonomy" id="742766"/>
    <lineage>
        <taxon>Bacteria</taxon>
        <taxon>Pseudomonadati</taxon>
        <taxon>Bacteroidota</taxon>
        <taxon>Bacteroidia</taxon>
        <taxon>Bacteroidales</taxon>
        <taxon>Dysgonomonadaceae</taxon>
        <taxon>Dysgonomonas</taxon>
    </lineage>
</organism>
<dbReference type="EMBL" id="ADLV01000006">
    <property type="protein sequence ID" value="EGJ99461.1"/>
    <property type="molecule type" value="Genomic_DNA"/>
</dbReference>
<dbReference type="HOGENOM" id="CLU_347414_0_0_10"/>
<feature type="region of interest" description="Disordered" evidence="2">
    <location>
        <begin position="517"/>
        <end position="545"/>
    </location>
</feature>
<gene>
    <name evidence="3" type="ORF">HMPREF9455_00494</name>
</gene>
<dbReference type="eggNOG" id="ENOG50334US">
    <property type="taxonomic scope" value="Bacteria"/>
</dbReference>
<feature type="coiled-coil region" evidence="1">
    <location>
        <begin position="95"/>
        <end position="144"/>
    </location>
</feature>
<sequence length="812" mass="89932">MADKTLKLKIDSSDVVTLKDKLENVEIKTINVISAQEVLQGILTSPEPVKNMDKIIPAYQKIGTIVDGMSKLLPRSVKGLQEAQVSIQTGINKELEGAKKISDAHKKKLDEIKKEEAAFIKSAKEKEKEDLSVLNRALADAKKRGEDTTVQEALIRKLYEQTEAGITRHIQDNNDKRALIIQESMNNMATAIDDSYAKQKASLEAKYKLETQAIKNATDLTIASEDEKTAYIQYSDADRQAMEIARFQKLKDLDAQYNEESAKLEQQYQKDKAGTFENFLKQRGEKMEVHVDTASKKIKKSTEKVADELDFFFQDMMLKDKTFSDKTVSQIVDHSVKSQKAITDAAEKAAEANNQSADATKKSAEATDKAADATKKYLDIQATRTNYANQINEDKALRASMMQKMMDQVWVFELELDAAGDNAEKRKEIEAKKLEYIKQAGAELIIVQQGIIAAEKKEQDLGMVQWRQYAEQLSTVANSVKGALTQTADYFGTAFGAISSVYKAEIDAISEEHTHYTEKKKGMDAEVEESTRKATELENEKTQAAKEGNNARVQELEKEVQAHSKAHNDLVNTQSKYNEKVKELDNKKAKKQAEQEKIEKLNRKATLIKNIGEAIANVAQGATKALSYGPILGPILAAVVTAAGAIQVGIMTKQLAKFADGGLLNGKRHAQGGMRIEGTNIEVEGGEYVINRESTSKNLGLVRYINSQRKELTPSDVTGFFARASQGFDLPFQREFAAGGMMPAPFLAPNFSSDNDALVHAIKNIRIESGSSGDNEALINAIKDIRIEPKVAVTDIIRAQEDAVQVDKWSGN</sequence>
<dbReference type="AlphaFoldDB" id="F5ITS7"/>
<comment type="caution">
    <text evidence="3">The sequence shown here is derived from an EMBL/GenBank/DDBJ whole genome shotgun (WGS) entry which is preliminary data.</text>
</comment>
<feature type="compositionally biased region" description="Basic and acidic residues" evidence="2">
    <location>
        <begin position="517"/>
        <end position="544"/>
    </location>
</feature>
<evidence type="ECO:0000256" key="1">
    <source>
        <dbReference type="SAM" id="Coils"/>
    </source>
</evidence>
<accession>F5ITS7</accession>
<dbReference type="Proteomes" id="UP000004913">
    <property type="component" value="Unassembled WGS sequence"/>
</dbReference>
<feature type="coiled-coil region" evidence="1">
    <location>
        <begin position="342"/>
        <end position="369"/>
    </location>
</feature>
<protein>
    <submittedName>
        <fullName evidence="3">Uncharacterized protein</fullName>
    </submittedName>
</protein>